<dbReference type="Proteomes" id="UP000235598">
    <property type="component" value="Unassembled WGS sequence"/>
</dbReference>
<dbReference type="GO" id="GO:0046394">
    <property type="term" value="P:carboxylic acid biosynthetic process"/>
    <property type="evidence" value="ECO:0007669"/>
    <property type="project" value="UniProtKB-ARBA"/>
</dbReference>
<keyword evidence="2" id="KW-0032">Aminotransferase</keyword>
<dbReference type="InterPro" id="IPR036038">
    <property type="entry name" value="Aminotransferase-like"/>
</dbReference>
<sequence>MRRMTVKNTAALIDVEANTFVLSDPSQLLLSLDDLAAHRGDGIFETVLVTYRDDATLIHNQALHFERFIESASMLELPTPDPKLWDEALRATAKQFKQLNPDAHTASIRYTLSRGHDSDTTVHTPHGWTVTSHVPRPEPTEITVVALNAGLTSDIAETAPWLLRGAKTLSYATNQAAKRYALNNGADDALFHTSDGYALEGPNSTLILRVGDQLITPDPKIGILHGTTQRCIFENASKQGLLTQYSNVSMDDLGKAQAAWLVSSIRGCRPISTIVTTASDTATHIPVDHDLTEHMLQWVLSS</sequence>
<gene>
    <name evidence="2" type="ORF">CJ199_11025</name>
</gene>
<dbReference type="Pfam" id="PF01063">
    <property type="entry name" value="Aminotran_4"/>
    <property type="match status" value="1"/>
</dbReference>
<dbReference type="Gene3D" id="3.20.10.10">
    <property type="entry name" value="D-amino Acid Aminotransferase, subunit A, domain 2"/>
    <property type="match status" value="1"/>
</dbReference>
<dbReference type="InterPro" id="IPR043132">
    <property type="entry name" value="BCAT-like_C"/>
</dbReference>
<evidence type="ECO:0000256" key="1">
    <source>
        <dbReference type="ARBA" id="ARBA00009320"/>
    </source>
</evidence>
<dbReference type="OrthoDB" id="3199344at2"/>
<accession>A0A2N6VLA5</accession>
<comment type="caution">
    <text evidence="2">The sequence shown here is derived from an EMBL/GenBank/DDBJ whole genome shotgun (WGS) entry which is preliminary data.</text>
</comment>
<protein>
    <submittedName>
        <fullName evidence="2">Aminotransferase PabC</fullName>
    </submittedName>
</protein>
<keyword evidence="2" id="KW-0808">Transferase</keyword>
<evidence type="ECO:0000313" key="2">
    <source>
        <dbReference type="EMBL" id="PMD04879.1"/>
    </source>
</evidence>
<comment type="similarity">
    <text evidence="1">Belongs to the class-IV pyridoxal-phosphate-dependent aminotransferase family.</text>
</comment>
<dbReference type="GO" id="GO:0005829">
    <property type="term" value="C:cytosol"/>
    <property type="evidence" value="ECO:0007669"/>
    <property type="project" value="TreeGrafter"/>
</dbReference>
<evidence type="ECO:0000313" key="3">
    <source>
        <dbReference type="Proteomes" id="UP000235598"/>
    </source>
</evidence>
<dbReference type="GO" id="GO:0008483">
    <property type="term" value="F:transaminase activity"/>
    <property type="evidence" value="ECO:0007669"/>
    <property type="project" value="UniProtKB-KW"/>
</dbReference>
<dbReference type="AlphaFoldDB" id="A0A2N6VLA5"/>
<name>A0A2N6VLA5_9MICO</name>
<proteinExistence type="inferred from homology"/>
<dbReference type="SUPFAM" id="SSF56752">
    <property type="entry name" value="D-aminoacid aminotransferase-like PLP-dependent enzymes"/>
    <property type="match status" value="1"/>
</dbReference>
<reference evidence="2 3" key="1">
    <citation type="submission" date="2017-09" db="EMBL/GenBank/DDBJ databases">
        <title>Bacterial strain isolated from the female urinary microbiota.</title>
        <authorList>
            <person name="Thomas-White K."/>
            <person name="Kumar N."/>
            <person name="Forster S."/>
            <person name="Putonti C."/>
            <person name="Lawley T."/>
            <person name="Wolfe A.J."/>
        </authorList>
    </citation>
    <scope>NUCLEOTIDE SEQUENCE [LARGE SCALE GENOMIC DNA]</scope>
    <source>
        <strain evidence="2 3">UMB1301</strain>
    </source>
</reference>
<dbReference type="InterPro" id="IPR001544">
    <property type="entry name" value="Aminotrans_IV"/>
</dbReference>
<dbReference type="PANTHER" id="PTHR42743:SF11">
    <property type="entry name" value="AMINODEOXYCHORISMATE LYASE"/>
    <property type="match status" value="1"/>
</dbReference>
<organism evidence="2 3">
    <name type="scientific">Brevibacterium paucivorans</name>
    <dbReference type="NCBI Taxonomy" id="170994"/>
    <lineage>
        <taxon>Bacteria</taxon>
        <taxon>Bacillati</taxon>
        <taxon>Actinomycetota</taxon>
        <taxon>Actinomycetes</taxon>
        <taxon>Micrococcales</taxon>
        <taxon>Brevibacteriaceae</taxon>
        <taxon>Brevibacterium</taxon>
    </lineage>
</organism>
<dbReference type="InterPro" id="IPR050571">
    <property type="entry name" value="Class-IV_PLP-Dep_Aminotrnsfr"/>
</dbReference>
<dbReference type="Gene3D" id="3.30.470.10">
    <property type="match status" value="1"/>
</dbReference>
<dbReference type="PANTHER" id="PTHR42743">
    <property type="entry name" value="AMINO-ACID AMINOTRANSFERASE"/>
    <property type="match status" value="1"/>
</dbReference>
<dbReference type="InterPro" id="IPR043131">
    <property type="entry name" value="BCAT-like_N"/>
</dbReference>
<dbReference type="EMBL" id="PNHK01000004">
    <property type="protein sequence ID" value="PMD04879.1"/>
    <property type="molecule type" value="Genomic_DNA"/>
</dbReference>